<name>A0AAN5CWM4_9BILA</name>
<sequence>NCNYDMHFMNGWCYAFAKAPAGSNFQSSEEFCEDAYGAYLPSISSDEESNNLMFLRRYYLGADTAHLFIGLECENQKWSWANGEPWTGWNKFTGGEDVNSCANLHNSAYMLNSPGKWIAVDVDVANAKYIVCAAQHRTFGTTGIPERCPRNSWELSYGKCISMASNQYLTFETDVLYCEVRGASLPSIASAQENAAYASLMNSVVGLSAFWLGLECREGEWAWLDGTPFIYSNFSDPYYSDVHGCSDDVVFTFEPSGGWNGVAREAEKIGLCVAPADESIPTRLPAICEAGWLSIDGACFYFDGTKAKATKTTAQWDCDKLEANLPSIISRDQNERILLSIRQQLNPLTTSQFWLGLECIDGNFAWEDGTPYVYTNLPSIFSMCDQRMGYTFTNDGTWSQLDAINGESAFLACSKPGLSSTITASTTTSETSTSSPTTTTTTTTTTMATTSTRTSSSGLPVWAIVLICLGVLLFTACFIVVVIFGRKRIHKLEAEIVEIERHESRNKMVNSVIESRPAPRYYNLPSRSDEWEIERKFVGIYYTNKLGEGAFGSVYLGRVLAKNIPPAAGKSIVELTALRNDNDAAAVKMLHEFADSSAERDFREEIDLMKKIGYHERLVNLLACVTQSEPILLITEFCSNGDLLEFLRKRRKYMLENTPEYYNQKDIITVKQQIMFAIQVAYGLEYLSTRGFVHRDIAARNIMVDHQETCKIGDFGLCRMVGNENENYHAQGGKLPLKWMSPEAIDKYFFSITSDVWSYGILLFEIVTLGGTPYPGWPATELLSKLKNGDRMERPDNCSDELYEVMLHCWAENPSDRPTFTQLRKRLGVLLEDVNQDDYYLQLNAQANYYVFESNEI</sequence>
<feature type="transmembrane region" description="Helical" evidence="5">
    <location>
        <begin position="461"/>
        <end position="484"/>
    </location>
</feature>
<dbReference type="InterPro" id="IPR001304">
    <property type="entry name" value="C-type_lectin-like"/>
</dbReference>
<dbReference type="PROSITE" id="PS00107">
    <property type="entry name" value="PROTEIN_KINASE_ATP"/>
    <property type="match status" value="1"/>
</dbReference>
<dbReference type="PRINTS" id="PR00109">
    <property type="entry name" value="TYRKINASE"/>
</dbReference>
<dbReference type="CDD" id="cd00037">
    <property type="entry name" value="CLECT"/>
    <property type="match status" value="2"/>
</dbReference>
<feature type="domain" description="Protein kinase" evidence="6">
    <location>
        <begin position="540"/>
        <end position="831"/>
    </location>
</feature>
<dbReference type="SUPFAM" id="SSF56436">
    <property type="entry name" value="C-type lectin-like"/>
    <property type="match status" value="3"/>
</dbReference>
<feature type="non-terminal residue" evidence="8">
    <location>
        <position position="1"/>
    </location>
</feature>
<feature type="domain" description="C-type lectin" evidence="7">
    <location>
        <begin position="156"/>
        <end position="273"/>
    </location>
</feature>
<dbReference type="SUPFAM" id="SSF56112">
    <property type="entry name" value="Protein kinase-like (PK-like)"/>
    <property type="match status" value="1"/>
</dbReference>
<comment type="subcellular location">
    <subcellularLocation>
        <location evidence="1">Membrane</location>
        <topology evidence="1">Single-pass membrane protein</topology>
    </subcellularLocation>
</comment>
<dbReference type="Proteomes" id="UP001328107">
    <property type="component" value="Unassembled WGS sequence"/>
</dbReference>
<keyword evidence="5" id="KW-1133">Transmembrane helix</keyword>
<dbReference type="InterPro" id="IPR001245">
    <property type="entry name" value="Ser-Thr/Tyr_kinase_cat_dom"/>
</dbReference>
<feature type="region of interest" description="Disordered" evidence="4">
    <location>
        <begin position="423"/>
        <end position="454"/>
    </location>
</feature>
<dbReference type="PROSITE" id="PS50011">
    <property type="entry name" value="PROTEIN_KINASE_DOM"/>
    <property type="match status" value="1"/>
</dbReference>
<dbReference type="InterPro" id="IPR000719">
    <property type="entry name" value="Prot_kinase_dom"/>
</dbReference>
<dbReference type="FunFam" id="1.10.510.10:FF:001384">
    <property type="entry name" value="C-type lectin"/>
    <property type="match status" value="1"/>
</dbReference>
<dbReference type="InterPro" id="IPR011009">
    <property type="entry name" value="Kinase-like_dom_sf"/>
</dbReference>
<evidence type="ECO:0000259" key="6">
    <source>
        <dbReference type="PROSITE" id="PS50011"/>
    </source>
</evidence>
<dbReference type="GO" id="GO:0004714">
    <property type="term" value="F:transmembrane receptor protein tyrosine kinase activity"/>
    <property type="evidence" value="ECO:0007669"/>
    <property type="project" value="UniProtKB-EC"/>
</dbReference>
<dbReference type="GO" id="GO:0005524">
    <property type="term" value="F:ATP binding"/>
    <property type="evidence" value="ECO:0007669"/>
    <property type="project" value="UniProtKB-UniRule"/>
</dbReference>
<reference evidence="9" key="1">
    <citation type="submission" date="2022-10" db="EMBL/GenBank/DDBJ databases">
        <title>Genome assembly of Pristionchus species.</title>
        <authorList>
            <person name="Yoshida K."/>
            <person name="Sommer R.J."/>
        </authorList>
    </citation>
    <scope>NUCLEOTIDE SEQUENCE [LARGE SCALE GENOMIC DNA]</scope>
    <source>
        <strain evidence="9">RS5460</strain>
    </source>
</reference>
<evidence type="ECO:0000256" key="2">
    <source>
        <dbReference type="ARBA" id="ARBA00051243"/>
    </source>
</evidence>
<accession>A0AAN5CWM4</accession>
<dbReference type="InterPro" id="IPR017441">
    <property type="entry name" value="Protein_kinase_ATP_BS"/>
</dbReference>
<protein>
    <recommendedName>
        <fullName evidence="10">C-type lectin</fullName>
    </recommendedName>
</protein>
<dbReference type="Gene3D" id="3.10.100.10">
    <property type="entry name" value="Mannose-Binding Protein A, subunit A"/>
    <property type="match status" value="3"/>
</dbReference>
<keyword evidence="3" id="KW-0067">ATP-binding</keyword>
<evidence type="ECO:0000256" key="1">
    <source>
        <dbReference type="ARBA" id="ARBA00004167"/>
    </source>
</evidence>
<dbReference type="InterPro" id="IPR050122">
    <property type="entry name" value="RTK"/>
</dbReference>
<keyword evidence="9" id="KW-1185">Reference proteome</keyword>
<dbReference type="SMART" id="SM00034">
    <property type="entry name" value="CLECT"/>
    <property type="match status" value="3"/>
</dbReference>
<evidence type="ECO:0000313" key="9">
    <source>
        <dbReference type="Proteomes" id="UP001328107"/>
    </source>
</evidence>
<evidence type="ECO:0008006" key="10">
    <source>
        <dbReference type="Google" id="ProtNLM"/>
    </source>
</evidence>
<dbReference type="GO" id="GO:0005886">
    <property type="term" value="C:plasma membrane"/>
    <property type="evidence" value="ECO:0007669"/>
    <property type="project" value="TreeGrafter"/>
</dbReference>
<feature type="domain" description="C-type lectin" evidence="7">
    <location>
        <begin position="295"/>
        <end position="399"/>
    </location>
</feature>
<dbReference type="GO" id="GO:0007169">
    <property type="term" value="P:cell surface receptor protein tyrosine kinase signaling pathway"/>
    <property type="evidence" value="ECO:0007669"/>
    <property type="project" value="TreeGrafter"/>
</dbReference>
<dbReference type="SMART" id="SM00219">
    <property type="entry name" value="TyrKc"/>
    <property type="match status" value="1"/>
</dbReference>
<dbReference type="PANTHER" id="PTHR24416:SF583">
    <property type="entry name" value="RECEPTOR PROTEIN-TYROSINE KINASE"/>
    <property type="match status" value="1"/>
</dbReference>
<comment type="caution">
    <text evidence="8">The sequence shown here is derived from an EMBL/GenBank/DDBJ whole genome shotgun (WGS) entry which is preliminary data.</text>
</comment>
<keyword evidence="5" id="KW-0472">Membrane</keyword>
<dbReference type="Gene3D" id="3.30.200.20">
    <property type="entry name" value="Phosphorylase Kinase, domain 1"/>
    <property type="match status" value="1"/>
</dbReference>
<dbReference type="GO" id="GO:0043235">
    <property type="term" value="C:receptor complex"/>
    <property type="evidence" value="ECO:0007669"/>
    <property type="project" value="TreeGrafter"/>
</dbReference>
<organism evidence="8 9">
    <name type="scientific">Pristionchus mayeri</name>
    <dbReference type="NCBI Taxonomy" id="1317129"/>
    <lineage>
        <taxon>Eukaryota</taxon>
        <taxon>Metazoa</taxon>
        <taxon>Ecdysozoa</taxon>
        <taxon>Nematoda</taxon>
        <taxon>Chromadorea</taxon>
        <taxon>Rhabditida</taxon>
        <taxon>Rhabditina</taxon>
        <taxon>Diplogasteromorpha</taxon>
        <taxon>Diplogasteroidea</taxon>
        <taxon>Neodiplogasteridae</taxon>
        <taxon>Pristionchus</taxon>
    </lineage>
</organism>
<keyword evidence="3" id="KW-0547">Nucleotide-binding</keyword>
<evidence type="ECO:0000259" key="7">
    <source>
        <dbReference type="PROSITE" id="PS50041"/>
    </source>
</evidence>
<dbReference type="InterPro" id="IPR016186">
    <property type="entry name" value="C-type_lectin-like/link_sf"/>
</dbReference>
<evidence type="ECO:0000256" key="5">
    <source>
        <dbReference type="SAM" id="Phobius"/>
    </source>
</evidence>
<evidence type="ECO:0000256" key="4">
    <source>
        <dbReference type="SAM" id="MobiDB-lite"/>
    </source>
</evidence>
<dbReference type="EMBL" id="BTRK01000005">
    <property type="protein sequence ID" value="GMR51917.1"/>
    <property type="molecule type" value="Genomic_DNA"/>
</dbReference>
<dbReference type="PROSITE" id="PS50041">
    <property type="entry name" value="C_TYPE_LECTIN_2"/>
    <property type="match status" value="3"/>
</dbReference>
<evidence type="ECO:0000256" key="3">
    <source>
        <dbReference type="PROSITE-ProRule" id="PRU10141"/>
    </source>
</evidence>
<feature type="domain" description="C-type lectin" evidence="7">
    <location>
        <begin position="9"/>
        <end position="117"/>
    </location>
</feature>
<proteinExistence type="predicted"/>
<dbReference type="CDD" id="cd00192">
    <property type="entry name" value="PTKc"/>
    <property type="match status" value="1"/>
</dbReference>
<feature type="binding site" evidence="3">
    <location>
        <position position="570"/>
    </location>
    <ligand>
        <name>ATP</name>
        <dbReference type="ChEBI" id="CHEBI:30616"/>
    </ligand>
</feature>
<dbReference type="AlphaFoldDB" id="A0AAN5CWM4"/>
<dbReference type="Pfam" id="PF07714">
    <property type="entry name" value="PK_Tyr_Ser-Thr"/>
    <property type="match status" value="1"/>
</dbReference>
<dbReference type="InterPro" id="IPR016187">
    <property type="entry name" value="CTDL_fold"/>
</dbReference>
<gene>
    <name evidence="8" type="ORF">PMAYCL1PPCAC_22112</name>
</gene>
<dbReference type="InterPro" id="IPR020635">
    <property type="entry name" value="Tyr_kinase_cat_dom"/>
</dbReference>
<dbReference type="PROSITE" id="PS00109">
    <property type="entry name" value="PROTEIN_KINASE_TYR"/>
    <property type="match status" value="1"/>
</dbReference>
<comment type="catalytic activity">
    <reaction evidence="2">
        <text>L-tyrosyl-[protein] + ATP = O-phospho-L-tyrosyl-[protein] + ADP + H(+)</text>
        <dbReference type="Rhea" id="RHEA:10596"/>
        <dbReference type="Rhea" id="RHEA-COMP:10136"/>
        <dbReference type="Rhea" id="RHEA-COMP:20101"/>
        <dbReference type="ChEBI" id="CHEBI:15378"/>
        <dbReference type="ChEBI" id="CHEBI:30616"/>
        <dbReference type="ChEBI" id="CHEBI:46858"/>
        <dbReference type="ChEBI" id="CHEBI:61978"/>
        <dbReference type="ChEBI" id="CHEBI:456216"/>
        <dbReference type="EC" id="2.7.10.1"/>
    </reaction>
</comment>
<keyword evidence="5" id="KW-0812">Transmembrane</keyword>
<dbReference type="Pfam" id="PF00059">
    <property type="entry name" value="Lectin_C"/>
    <property type="match status" value="3"/>
</dbReference>
<dbReference type="InterPro" id="IPR008266">
    <property type="entry name" value="Tyr_kinase_AS"/>
</dbReference>
<dbReference type="PANTHER" id="PTHR24416">
    <property type="entry name" value="TYROSINE-PROTEIN KINASE RECEPTOR"/>
    <property type="match status" value="1"/>
</dbReference>
<dbReference type="FunFam" id="3.30.200.20:FF:001232">
    <property type="entry name" value="Uncharacterized protein"/>
    <property type="match status" value="1"/>
</dbReference>
<dbReference type="Gene3D" id="1.10.510.10">
    <property type="entry name" value="Transferase(Phosphotransferase) domain 1"/>
    <property type="match status" value="1"/>
</dbReference>
<evidence type="ECO:0000313" key="8">
    <source>
        <dbReference type="EMBL" id="GMR51917.1"/>
    </source>
</evidence>